<gene>
    <name evidence="2" type="ORF">ACFFLH_04090</name>
</gene>
<feature type="chain" id="PRO_5047538166" evidence="1">
    <location>
        <begin position="23"/>
        <end position="108"/>
    </location>
</feature>
<reference evidence="2 3" key="1">
    <citation type="submission" date="2024-09" db="EMBL/GenBank/DDBJ databases">
        <authorList>
            <person name="Sun Q."/>
            <person name="Mori K."/>
        </authorList>
    </citation>
    <scope>NUCLEOTIDE SEQUENCE [LARGE SCALE GENOMIC DNA]</scope>
    <source>
        <strain evidence="2 3">ATCC 51285</strain>
    </source>
</reference>
<keyword evidence="3" id="KW-1185">Reference proteome</keyword>
<feature type="signal peptide" evidence="1">
    <location>
        <begin position="1"/>
        <end position="22"/>
    </location>
</feature>
<accession>A0ABV5ZBT8</accession>
<dbReference type="InterPro" id="IPR008309">
    <property type="entry name" value="YdbL"/>
</dbReference>
<keyword evidence="1" id="KW-0732">Signal</keyword>
<proteinExistence type="predicted"/>
<protein>
    <submittedName>
        <fullName evidence="2">YdbL family protein</fullName>
    </submittedName>
</protein>
<dbReference type="Proteomes" id="UP001589628">
    <property type="component" value="Unassembled WGS sequence"/>
</dbReference>
<dbReference type="Pfam" id="PF07027">
    <property type="entry name" value="DUF1318"/>
    <property type="match status" value="1"/>
</dbReference>
<comment type="caution">
    <text evidence="2">The sequence shown here is derived from an EMBL/GenBank/DDBJ whole genome shotgun (WGS) entry which is preliminary data.</text>
</comment>
<sequence>MASWKYLLSLLSALLLSLSAWALSLDEAKNKGLVGESNRGYLVVLSGGKEVQALADEVNRKRRSVYQENAKSAGVTLEIMEQRIGQRLFEMANPGQMVQNPSGQWLKK</sequence>
<dbReference type="RefSeq" id="WP_027313674.1">
    <property type="nucleotide sequence ID" value="NZ_JAUESS010000005.1"/>
</dbReference>
<dbReference type="PIRSF" id="PIRSF025560">
    <property type="entry name" value="UCP025560"/>
    <property type="match status" value="1"/>
</dbReference>
<organism evidence="2 3">
    <name type="scientific">Balneatrix alpica</name>
    <dbReference type="NCBI Taxonomy" id="75684"/>
    <lineage>
        <taxon>Bacteria</taxon>
        <taxon>Pseudomonadati</taxon>
        <taxon>Pseudomonadota</taxon>
        <taxon>Gammaproteobacteria</taxon>
        <taxon>Oceanospirillales</taxon>
        <taxon>Balneatrichaceae</taxon>
        <taxon>Balneatrix</taxon>
    </lineage>
</organism>
<evidence type="ECO:0000313" key="3">
    <source>
        <dbReference type="Proteomes" id="UP001589628"/>
    </source>
</evidence>
<evidence type="ECO:0000256" key="1">
    <source>
        <dbReference type="SAM" id="SignalP"/>
    </source>
</evidence>
<dbReference type="EMBL" id="JBHLZN010000001">
    <property type="protein sequence ID" value="MFB9885584.1"/>
    <property type="molecule type" value="Genomic_DNA"/>
</dbReference>
<evidence type="ECO:0000313" key="2">
    <source>
        <dbReference type="EMBL" id="MFB9885584.1"/>
    </source>
</evidence>
<name>A0ABV5ZBT8_9GAMM</name>